<dbReference type="RefSeq" id="WP_158946223.1">
    <property type="nucleotide sequence ID" value="NZ_CP046400.1"/>
</dbReference>
<keyword evidence="2" id="KW-1185">Reference proteome</keyword>
<organism evidence="1 2">
    <name type="scientific">Pseudodesulfovibrio cashew</name>
    <dbReference type="NCBI Taxonomy" id="2678688"/>
    <lineage>
        <taxon>Bacteria</taxon>
        <taxon>Pseudomonadati</taxon>
        <taxon>Thermodesulfobacteriota</taxon>
        <taxon>Desulfovibrionia</taxon>
        <taxon>Desulfovibrionales</taxon>
        <taxon>Desulfovibrionaceae</taxon>
    </lineage>
</organism>
<evidence type="ECO:0000313" key="1">
    <source>
        <dbReference type="EMBL" id="QGY39011.1"/>
    </source>
</evidence>
<sequence>MTRLLLTIGFFLILTPVALIRRAAGYDPMSLKRWKDGPESAFVKRNHTFAPGDMESPR</sequence>
<dbReference type="AlphaFoldDB" id="A0A6I6JAB8"/>
<name>A0A6I6JAB8_9BACT</name>
<accession>A0A6I6JAB8</accession>
<reference evidence="1 2" key="1">
    <citation type="submission" date="2019-11" db="EMBL/GenBank/DDBJ databases">
        <authorList>
            <person name="Zheng R.K."/>
            <person name="Sun C.M."/>
        </authorList>
    </citation>
    <scope>NUCLEOTIDE SEQUENCE [LARGE SCALE GENOMIC DNA]</scope>
    <source>
        <strain evidence="1 2">SRB007</strain>
    </source>
</reference>
<gene>
    <name evidence="1" type="ORF">GM415_02290</name>
</gene>
<dbReference type="KEGG" id="psel:GM415_02290"/>
<dbReference type="Proteomes" id="UP000428328">
    <property type="component" value="Chromosome"/>
</dbReference>
<dbReference type="EMBL" id="CP046400">
    <property type="protein sequence ID" value="QGY39011.1"/>
    <property type="molecule type" value="Genomic_DNA"/>
</dbReference>
<protein>
    <submittedName>
        <fullName evidence="1">Uncharacterized protein</fullName>
    </submittedName>
</protein>
<evidence type="ECO:0000313" key="2">
    <source>
        <dbReference type="Proteomes" id="UP000428328"/>
    </source>
</evidence>
<proteinExistence type="predicted"/>